<protein>
    <submittedName>
        <fullName evidence="2">Caspase domain-containing protein</fullName>
    </submittedName>
</protein>
<dbReference type="AlphaFoldDB" id="A0A3D9SXW3"/>
<evidence type="ECO:0000313" key="2">
    <source>
        <dbReference type="EMBL" id="REF00803.1"/>
    </source>
</evidence>
<sequence length="601" mass="67358">MSLHDMRPRQADPVRSRAVLIGTHTYEHESLPALPAVEHNLLELQRALTDPAIWGLPAQNCAVVSQKKDAAEILDIIQRAGEQATDTLLVYYAGHGLMGTREGQLWLTLPHSRARKHATVLHYDWIADVLRNSHAKWKTVILDCCYSGQAFAGNTLGPSEFADWAQVRGSFVMTSAAQDALAGAPFRDRPTVFTGALLSVLDNGIPNGPPLLDMATVFAAVRGRLVADNHPIPQQGNQDMGGSSIIFRNRWHGAPARADTALDASSADLNGWGVPDPAEGWKWQADAFRWGPFRAPLIIVEGDGTSVIGEDSVRLIVQDDPIELPDELAEWRAEIERDQRERRERGDDFFWNGNRYAIDKVSVSRHPTTESPEVSLRLKPSDYYSFLAVQQHDREFADGTTPRSRYLDPYRPVDVPAFMSSSLGTNIAVVTADNKMIFSRRSQNVGSHPGHWNSSANEALSRDIDSQARNAPNLYDVARRGLREELGLERHEYRLSLLAITVDRRNQWGALFTARLTSLTSDQFLARRSRGVADKYEHDEHALVPFEVADIVEFMFCEERRTLWAATAPAVFFLALVYQYGRTVVEDESLRTFARLRARER</sequence>
<dbReference type="Proteomes" id="UP000256661">
    <property type="component" value="Unassembled WGS sequence"/>
</dbReference>
<evidence type="ECO:0000259" key="1">
    <source>
        <dbReference type="Pfam" id="PF00656"/>
    </source>
</evidence>
<comment type="caution">
    <text evidence="2">The sequence shown here is derived from an EMBL/GenBank/DDBJ whole genome shotgun (WGS) entry which is preliminary data.</text>
</comment>
<dbReference type="GO" id="GO:0006508">
    <property type="term" value="P:proteolysis"/>
    <property type="evidence" value="ECO:0007669"/>
    <property type="project" value="InterPro"/>
</dbReference>
<evidence type="ECO:0000313" key="3">
    <source>
        <dbReference type="Proteomes" id="UP000256661"/>
    </source>
</evidence>
<dbReference type="Pfam" id="PF00656">
    <property type="entry name" value="Peptidase_C14"/>
    <property type="match status" value="1"/>
</dbReference>
<keyword evidence="3" id="KW-1185">Reference proteome</keyword>
<proteinExistence type="predicted"/>
<dbReference type="NCBIfam" id="NF047832">
    <property type="entry name" value="caspase_w_EACC1"/>
    <property type="match status" value="1"/>
</dbReference>
<accession>A0A3D9SXW3</accession>
<dbReference type="SUPFAM" id="SSF52129">
    <property type="entry name" value="Caspase-like"/>
    <property type="match status" value="1"/>
</dbReference>
<dbReference type="EMBL" id="QTTT01000001">
    <property type="protein sequence ID" value="REF00803.1"/>
    <property type="molecule type" value="Genomic_DNA"/>
</dbReference>
<dbReference type="Gene3D" id="3.40.50.1460">
    <property type="match status" value="1"/>
</dbReference>
<dbReference type="InterPro" id="IPR011600">
    <property type="entry name" value="Pept_C14_caspase"/>
</dbReference>
<name>A0A3D9SXW3_9ACTN</name>
<reference evidence="2 3" key="1">
    <citation type="submission" date="2018-08" db="EMBL/GenBank/DDBJ databases">
        <title>Sequencing the genomes of 1000 actinobacteria strains.</title>
        <authorList>
            <person name="Klenk H.-P."/>
        </authorList>
    </citation>
    <scope>NUCLEOTIDE SEQUENCE [LARGE SCALE GENOMIC DNA]</scope>
    <source>
        <strain evidence="2 3">DSM 43927</strain>
    </source>
</reference>
<dbReference type="RefSeq" id="WP_170177882.1">
    <property type="nucleotide sequence ID" value="NZ_QTTT01000001.1"/>
</dbReference>
<organism evidence="2 3">
    <name type="scientific">Thermomonospora umbrina</name>
    <dbReference type="NCBI Taxonomy" id="111806"/>
    <lineage>
        <taxon>Bacteria</taxon>
        <taxon>Bacillati</taxon>
        <taxon>Actinomycetota</taxon>
        <taxon>Actinomycetes</taxon>
        <taxon>Streptosporangiales</taxon>
        <taxon>Thermomonosporaceae</taxon>
        <taxon>Thermomonospora</taxon>
    </lineage>
</organism>
<dbReference type="SUPFAM" id="SSF55811">
    <property type="entry name" value="Nudix"/>
    <property type="match status" value="1"/>
</dbReference>
<gene>
    <name evidence="2" type="ORF">DFJ69_6385</name>
</gene>
<dbReference type="InterPro" id="IPR029030">
    <property type="entry name" value="Caspase-like_dom_sf"/>
</dbReference>
<feature type="domain" description="Peptidase C14 caspase" evidence="1">
    <location>
        <begin position="16"/>
        <end position="226"/>
    </location>
</feature>
<dbReference type="GO" id="GO:0004197">
    <property type="term" value="F:cysteine-type endopeptidase activity"/>
    <property type="evidence" value="ECO:0007669"/>
    <property type="project" value="InterPro"/>
</dbReference>
<dbReference type="Gene3D" id="3.90.79.10">
    <property type="entry name" value="Nucleoside Triphosphate Pyrophosphohydrolase"/>
    <property type="match status" value="1"/>
</dbReference>
<dbReference type="InterPro" id="IPR015797">
    <property type="entry name" value="NUDIX_hydrolase-like_dom_sf"/>
</dbReference>